<evidence type="ECO:0000313" key="10">
    <source>
        <dbReference type="Proteomes" id="UP001652628"/>
    </source>
</evidence>
<keyword evidence="2" id="KW-0677">Repeat</keyword>
<dbReference type="GO" id="GO:0045893">
    <property type="term" value="P:positive regulation of DNA-templated transcription"/>
    <property type="evidence" value="ECO:0007669"/>
    <property type="project" value="UniProtKB-ARBA"/>
</dbReference>
<evidence type="ECO:0000259" key="8">
    <source>
        <dbReference type="PROSITE" id="PS50157"/>
    </source>
</evidence>
<evidence type="ECO:0000256" key="6">
    <source>
        <dbReference type="PROSITE-ProRule" id="PRU01263"/>
    </source>
</evidence>
<feature type="binding site" evidence="6">
    <location>
        <position position="28"/>
    </location>
    <ligand>
        <name>Zn(2+)</name>
        <dbReference type="ChEBI" id="CHEBI:29105"/>
    </ligand>
</feature>
<keyword evidence="1 6" id="KW-0479">Metal-binding</keyword>
<feature type="domain" description="C2H2-type" evidence="8">
    <location>
        <begin position="452"/>
        <end position="480"/>
    </location>
</feature>
<feature type="domain" description="ZAD" evidence="9">
    <location>
        <begin position="26"/>
        <end position="107"/>
    </location>
</feature>
<dbReference type="PANTHER" id="PTHR14196">
    <property type="entry name" value="ODD-SKIPPED - RELATED"/>
    <property type="match status" value="1"/>
</dbReference>
<dbReference type="Proteomes" id="UP001652628">
    <property type="component" value="Chromosome X"/>
</dbReference>
<feature type="region of interest" description="Disordered" evidence="7">
    <location>
        <begin position="215"/>
        <end position="236"/>
    </location>
</feature>
<evidence type="ECO:0000313" key="11">
    <source>
        <dbReference type="RefSeq" id="XP_016942370.2"/>
    </source>
</evidence>
<feature type="binding site" evidence="6">
    <location>
        <position position="83"/>
    </location>
    <ligand>
        <name>Zn(2+)</name>
        <dbReference type="ChEBI" id="CHEBI:29105"/>
    </ligand>
</feature>
<feature type="binding site" evidence="6">
    <location>
        <position position="80"/>
    </location>
    <ligand>
        <name>Zn(2+)</name>
        <dbReference type="ChEBI" id="CHEBI:29105"/>
    </ligand>
</feature>
<dbReference type="SMART" id="SM00868">
    <property type="entry name" value="zf-AD"/>
    <property type="match status" value="1"/>
</dbReference>
<dbReference type="Gene3D" id="3.30.160.60">
    <property type="entry name" value="Classic Zinc Finger"/>
    <property type="match status" value="6"/>
</dbReference>
<dbReference type="PROSITE" id="PS00028">
    <property type="entry name" value="ZINC_FINGER_C2H2_1"/>
    <property type="match status" value="6"/>
</dbReference>
<keyword evidence="4 6" id="KW-0862">Zinc</keyword>
<feature type="domain" description="C2H2-type" evidence="8">
    <location>
        <begin position="312"/>
        <end position="339"/>
    </location>
</feature>
<proteinExistence type="predicted"/>
<dbReference type="GeneID" id="108019137"/>
<feature type="binding site" evidence="6">
    <location>
        <position position="31"/>
    </location>
    <ligand>
        <name>Zn(2+)</name>
        <dbReference type="ChEBI" id="CHEBI:29105"/>
    </ligand>
</feature>
<organism evidence="10 11">
    <name type="scientific">Drosophila suzukii</name>
    <name type="common">Spotted-wing drosophila fruit fly</name>
    <dbReference type="NCBI Taxonomy" id="28584"/>
    <lineage>
        <taxon>Eukaryota</taxon>
        <taxon>Metazoa</taxon>
        <taxon>Ecdysozoa</taxon>
        <taxon>Arthropoda</taxon>
        <taxon>Hexapoda</taxon>
        <taxon>Insecta</taxon>
        <taxon>Pterygota</taxon>
        <taxon>Neoptera</taxon>
        <taxon>Endopterygota</taxon>
        <taxon>Diptera</taxon>
        <taxon>Brachycera</taxon>
        <taxon>Muscomorpha</taxon>
        <taxon>Ephydroidea</taxon>
        <taxon>Drosophilidae</taxon>
        <taxon>Drosophila</taxon>
        <taxon>Sophophora</taxon>
    </lineage>
</organism>
<feature type="domain" description="C2H2-type" evidence="8">
    <location>
        <begin position="396"/>
        <end position="423"/>
    </location>
</feature>
<dbReference type="Pfam" id="PF00096">
    <property type="entry name" value="zf-C2H2"/>
    <property type="match status" value="4"/>
</dbReference>
<dbReference type="Pfam" id="PF07776">
    <property type="entry name" value="zf-AD"/>
    <property type="match status" value="1"/>
</dbReference>
<feature type="domain" description="C2H2-type" evidence="8">
    <location>
        <begin position="368"/>
        <end position="395"/>
    </location>
</feature>
<dbReference type="AlphaFoldDB" id="A0AB39ZUG2"/>
<evidence type="ECO:0000256" key="4">
    <source>
        <dbReference type="ARBA" id="ARBA00022833"/>
    </source>
</evidence>
<dbReference type="GO" id="GO:0000978">
    <property type="term" value="F:RNA polymerase II cis-regulatory region sequence-specific DNA binding"/>
    <property type="evidence" value="ECO:0007669"/>
    <property type="project" value="TreeGrafter"/>
</dbReference>
<evidence type="ECO:0000256" key="1">
    <source>
        <dbReference type="ARBA" id="ARBA00022723"/>
    </source>
</evidence>
<dbReference type="SUPFAM" id="SSF57716">
    <property type="entry name" value="Glucocorticoid receptor-like (DNA-binding domain)"/>
    <property type="match status" value="1"/>
</dbReference>
<evidence type="ECO:0000256" key="3">
    <source>
        <dbReference type="ARBA" id="ARBA00022771"/>
    </source>
</evidence>
<dbReference type="SMART" id="SM00355">
    <property type="entry name" value="ZnF_C2H2"/>
    <property type="match status" value="7"/>
</dbReference>
<dbReference type="PROSITE" id="PS51915">
    <property type="entry name" value="ZAD"/>
    <property type="match status" value="1"/>
</dbReference>
<dbReference type="PANTHER" id="PTHR14196:SF12">
    <property type="entry name" value="ZINC FINGER PROTEIN 208-LIKE"/>
    <property type="match status" value="1"/>
</dbReference>
<evidence type="ECO:0000256" key="7">
    <source>
        <dbReference type="SAM" id="MobiDB-lite"/>
    </source>
</evidence>
<dbReference type="RefSeq" id="XP_016942370.2">
    <property type="nucleotide sequence ID" value="XM_017086881.4"/>
</dbReference>
<keyword evidence="10" id="KW-1185">Reference proteome</keyword>
<sequence length="523" mass="60004">MATMSLADPMELPASPLSRLQTPMDALCRVCHISSPRCLPLFKPLNNLISGKLTTLANILSYCSGLEILETELFLPHYICPGCVAKLRLSLEFKRSVHRMDRILRQSHADFCRTKRINELTTTAGMSHDITEDLVFVIDDQKVEEEPVEHIPNEEEQLVIEEDPEESREIEPMLVEDRLDVQLEAQNEFPETADQEELVHLDAKASEDLYEIVDEPEQTQEPLPSKIKPGKTPQSSPQCLIRKRAFRYHIALHDPPKKSPRTKESLRIEPHPQVKAGKDLYEIVVETEQPAVDGEKPSASRSRQWKPQNPSLQCQICGKQLSTNNSFKYHMQLHGTATPYVCKICGESFKTRNAHDGHVTLHDQNNPNRCPTCFKVYRQASSLRTHLLIHTGIKPFECNICGKRLTQKSGYKKHMLTHTGEKPHDCDICGRRFRYSSNLIAHKRCHSQEKPHHCQVCQKRSFGSRSELNRHMLVHSSERPFGCEECGKSFKRQVSLSIHLQSHKEGMKRRKLDQKVDELREET</sequence>
<dbReference type="InterPro" id="IPR012934">
    <property type="entry name" value="Znf_AD"/>
</dbReference>
<dbReference type="InterPro" id="IPR050717">
    <property type="entry name" value="C2H2-ZF_Transcription_Reg"/>
</dbReference>
<feature type="domain" description="C2H2-type" evidence="8">
    <location>
        <begin position="424"/>
        <end position="451"/>
    </location>
</feature>
<dbReference type="GO" id="GO:0005694">
    <property type="term" value="C:chromosome"/>
    <property type="evidence" value="ECO:0007669"/>
    <property type="project" value="UniProtKB-ARBA"/>
</dbReference>
<feature type="domain" description="C2H2-type" evidence="8">
    <location>
        <begin position="481"/>
        <end position="508"/>
    </location>
</feature>
<dbReference type="GO" id="GO:0000981">
    <property type="term" value="F:DNA-binding transcription factor activity, RNA polymerase II-specific"/>
    <property type="evidence" value="ECO:0007669"/>
    <property type="project" value="TreeGrafter"/>
</dbReference>
<dbReference type="GO" id="GO:0005634">
    <property type="term" value="C:nucleus"/>
    <property type="evidence" value="ECO:0007669"/>
    <property type="project" value="UniProtKB-SubCell"/>
</dbReference>
<gene>
    <name evidence="11" type="primary">LOC108019137</name>
</gene>
<keyword evidence="3 5" id="KW-0863">Zinc-finger</keyword>
<protein>
    <submittedName>
        <fullName evidence="11">Zinc finger protein 514</fullName>
    </submittedName>
</protein>
<dbReference type="InterPro" id="IPR036236">
    <property type="entry name" value="Znf_C2H2_sf"/>
</dbReference>
<dbReference type="Pfam" id="PF13912">
    <property type="entry name" value="zf-C2H2_6"/>
    <property type="match status" value="1"/>
</dbReference>
<dbReference type="GO" id="GO:0008270">
    <property type="term" value="F:zinc ion binding"/>
    <property type="evidence" value="ECO:0007669"/>
    <property type="project" value="UniProtKB-UniRule"/>
</dbReference>
<dbReference type="PROSITE" id="PS50157">
    <property type="entry name" value="ZINC_FINGER_C2H2_2"/>
    <property type="match status" value="7"/>
</dbReference>
<reference evidence="11" key="1">
    <citation type="submission" date="2025-08" db="UniProtKB">
        <authorList>
            <consortium name="RefSeq"/>
        </authorList>
    </citation>
    <scope>IDENTIFICATION</scope>
</reference>
<evidence type="ECO:0000259" key="9">
    <source>
        <dbReference type="PROSITE" id="PS51915"/>
    </source>
</evidence>
<feature type="domain" description="C2H2-type" evidence="8">
    <location>
        <begin position="340"/>
        <end position="367"/>
    </location>
</feature>
<evidence type="ECO:0000256" key="2">
    <source>
        <dbReference type="ARBA" id="ARBA00022737"/>
    </source>
</evidence>
<dbReference type="InterPro" id="IPR013087">
    <property type="entry name" value="Znf_C2H2_type"/>
</dbReference>
<dbReference type="SUPFAM" id="SSF57667">
    <property type="entry name" value="beta-beta-alpha zinc fingers"/>
    <property type="match status" value="4"/>
</dbReference>
<accession>A0AB39ZUG2</accession>
<feature type="region of interest" description="Disordered" evidence="7">
    <location>
        <begin position="504"/>
        <end position="523"/>
    </location>
</feature>
<name>A0AB39ZUG2_DROSZ</name>
<feature type="compositionally biased region" description="Basic and acidic residues" evidence="7">
    <location>
        <begin position="513"/>
        <end position="523"/>
    </location>
</feature>
<evidence type="ECO:0000256" key="5">
    <source>
        <dbReference type="PROSITE-ProRule" id="PRU00042"/>
    </source>
</evidence>